<protein>
    <submittedName>
        <fullName evidence="1">Uncharacterized protein</fullName>
    </submittedName>
</protein>
<proteinExistence type="predicted"/>
<keyword evidence="2" id="KW-1185">Reference proteome</keyword>
<evidence type="ECO:0000313" key="2">
    <source>
        <dbReference type="Proteomes" id="UP000006316"/>
    </source>
</evidence>
<reference evidence="1 2" key="1">
    <citation type="journal article" date="2012" name="Front. Microbiol.">
        <title>Redundancy and modularity in membrane-associated dissimilatory nitrate reduction in Bacillus.</title>
        <authorList>
            <person name="Heylen K."/>
            <person name="Keltjens J."/>
        </authorList>
    </citation>
    <scope>NUCLEOTIDE SEQUENCE [LARGE SCALE GENOMIC DNA]</scope>
    <source>
        <strain evidence="2">LMG 21833T</strain>
    </source>
</reference>
<evidence type="ECO:0000313" key="1">
    <source>
        <dbReference type="EMBL" id="EKN67032.1"/>
    </source>
</evidence>
<gene>
    <name evidence="1" type="ORF">BABA_13397</name>
</gene>
<dbReference type="RefSeq" id="WP_007085678.1">
    <property type="nucleotide sequence ID" value="NZ_AJLS01000096.1"/>
</dbReference>
<sequence length="103" mass="11769">MLNMNQLYLSLNEAGLIFKGQTALAQEEVDYILLETYENGTTHSVDVNTFETLFGDVKGNPTYEALSGTHTFKLGDMIYTMTAEEMGYQKYFDQWKEQGLFKS</sequence>
<dbReference type="PATRIC" id="fig|1117379.3.peg.2766"/>
<dbReference type="AlphaFoldDB" id="K6D3I0"/>
<organism evidence="1 2">
    <name type="scientific">Neobacillus bataviensis LMG 21833</name>
    <dbReference type="NCBI Taxonomy" id="1117379"/>
    <lineage>
        <taxon>Bacteria</taxon>
        <taxon>Bacillati</taxon>
        <taxon>Bacillota</taxon>
        <taxon>Bacilli</taxon>
        <taxon>Bacillales</taxon>
        <taxon>Bacillaceae</taxon>
        <taxon>Neobacillus</taxon>
    </lineage>
</organism>
<comment type="caution">
    <text evidence="1">The sequence shown here is derived from an EMBL/GenBank/DDBJ whole genome shotgun (WGS) entry which is preliminary data.</text>
</comment>
<dbReference type="eggNOG" id="ENOG5030CWV">
    <property type="taxonomic scope" value="Bacteria"/>
</dbReference>
<dbReference type="EMBL" id="AJLS01000096">
    <property type="protein sequence ID" value="EKN67032.1"/>
    <property type="molecule type" value="Genomic_DNA"/>
</dbReference>
<dbReference type="STRING" id="1117379.BABA_13397"/>
<accession>K6D3I0</accession>
<dbReference type="Proteomes" id="UP000006316">
    <property type="component" value="Unassembled WGS sequence"/>
</dbReference>
<name>K6D3I0_9BACI</name>